<dbReference type="EMBL" id="NFDL01000047">
    <property type="protein sequence ID" value="OTY44498.1"/>
    <property type="molecule type" value="Genomic_DNA"/>
</dbReference>
<comment type="caution">
    <text evidence="6">The sequence shown here is derived from an EMBL/GenBank/DDBJ whole genome shotgun (WGS) entry which is preliminary data.</text>
</comment>
<name>A0A243BGE1_BACTU</name>
<evidence type="ECO:0000313" key="1">
    <source>
        <dbReference type="EMBL" id="OTY35197.1"/>
    </source>
</evidence>
<gene>
    <name evidence="8" type="ORF">BK742_04220</name>
    <name evidence="7" type="ORF">BK742_12085</name>
    <name evidence="6" type="ORF">BK742_12105</name>
    <name evidence="5" type="ORF">BK742_12180</name>
    <name evidence="4" type="ORF">BK742_12740</name>
    <name evidence="3" type="ORF">BK742_13635</name>
    <name evidence="2" type="ORF">BK742_24055</name>
    <name evidence="1" type="ORF">BK742_27050</name>
</gene>
<dbReference type="EMBL" id="NFDL01000046">
    <property type="protein sequence ID" value="OTY44975.1"/>
    <property type="molecule type" value="Genomic_DNA"/>
</dbReference>
<dbReference type="Proteomes" id="UP000195089">
    <property type="component" value="Unassembled WGS sequence"/>
</dbReference>
<evidence type="ECO:0000313" key="8">
    <source>
        <dbReference type="EMBL" id="OTY48248.1"/>
    </source>
</evidence>
<evidence type="ECO:0000313" key="5">
    <source>
        <dbReference type="EMBL" id="OTY44975.1"/>
    </source>
</evidence>
<evidence type="ECO:0000313" key="2">
    <source>
        <dbReference type="EMBL" id="OTY36913.1"/>
    </source>
</evidence>
<accession>A0A243BGE1</accession>
<dbReference type="EMBL" id="NFDL01000119">
    <property type="protein sequence ID" value="OTY35197.1"/>
    <property type="molecule type" value="Genomic_DNA"/>
</dbReference>
<dbReference type="EMBL" id="NFDL01000016">
    <property type="protein sequence ID" value="OTY48248.1"/>
    <property type="molecule type" value="Genomic_DNA"/>
</dbReference>
<dbReference type="EMBL" id="NFDL01000045">
    <property type="protein sequence ID" value="OTY45193.1"/>
    <property type="molecule type" value="Genomic_DNA"/>
</dbReference>
<dbReference type="EMBL" id="NFDL01000102">
    <property type="protein sequence ID" value="OTY36913.1"/>
    <property type="molecule type" value="Genomic_DNA"/>
</dbReference>
<evidence type="ECO:0000313" key="3">
    <source>
        <dbReference type="EMBL" id="OTY44423.1"/>
    </source>
</evidence>
<protein>
    <submittedName>
        <fullName evidence="6">Uncharacterized protein</fullName>
    </submittedName>
</protein>
<dbReference type="EMBL" id="NFDL01000048">
    <property type="protein sequence ID" value="OTY44423.1"/>
    <property type="molecule type" value="Genomic_DNA"/>
</dbReference>
<evidence type="ECO:0000313" key="4">
    <source>
        <dbReference type="EMBL" id="OTY44498.1"/>
    </source>
</evidence>
<dbReference type="AlphaFoldDB" id="A0A243BGE1"/>
<organism evidence="6 9">
    <name type="scientific">Bacillus thuringiensis serovar pingluonsis</name>
    <dbReference type="NCBI Taxonomy" id="180881"/>
    <lineage>
        <taxon>Bacteria</taxon>
        <taxon>Bacillati</taxon>
        <taxon>Bacillota</taxon>
        <taxon>Bacilli</taxon>
        <taxon>Bacillales</taxon>
        <taxon>Bacillaceae</taxon>
        <taxon>Bacillus</taxon>
        <taxon>Bacillus cereus group</taxon>
    </lineage>
</organism>
<reference evidence="6 9" key="1">
    <citation type="submission" date="2016-10" db="EMBL/GenBank/DDBJ databases">
        <title>Comparative genomics of Bacillus thuringiensis reveals a path to pathogens against multiple invertebrate hosts.</title>
        <authorList>
            <person name="Zheng J."/>
            <person name="Gao Q."/>
            <person name="Liu H."/>
            <person name="Peng D."/>
            <person name="Ruan L."/>
            <person name="Sun M."/>
        </authorList>
    </citation>
    <scope>NUCLEOTIDE SEQUENCE [LARGE SCALE GENOMIC DNA]</scope>
    <source>
        <strain evidence="6">BGSC 4BX1</strain>
    </source>
</reference>
<proteinExistence type="predicted"/>
<evidence type="ECO:0000313" key="7">
    <source>
        <dbReference type="EMBL" id="OTY45265.1"/>
    </source>
</evidence>
<evidence type="ECO:0000313" key="9">
    <source>
        <dbReference type="Proteomes" id="UP000195089"/>
    </source>
</evidence>
<dbReference type="EMBL" id="NFDL01000044">
    <property type="protein sequence ID" value="OTY45265.1"/>
    <property type="molecule type" value="Genomic_DNA"/>
</dbReference>
<sequence>MKLGKPYVICASSRMTVKSNDVAEGKGYKRKQKPLAERKQESIEICITERILSSLRTNP</sequence>
<evidence type="ECO:0000313" key="6">
    <source>
        <dbReference type="EMBL" id="OTY45193.1"/>
    </source>
</evidence>